<feature type="transmembrane region" description="Helical" evidence="5">
    <location>
        <begin position="143"/>
        <end position="164"/>
    </location>
</feature>
<evidence type="ECO:0000256" key="5">
    <source>
        <dbReference type="SAM" id="Phobius"/>
    </source>
</evidence>
<name>A0A0N4V094_ENTVE</name>
<organism evidence="9">
    <name type="scientific">Enterobius vermicularis</name>
    <name type="common">Human pinworm</name>
    <dbReference type="NCBI Taxonomy" id="51028"/>
    <lineage>
        <taxon>Eukaryota</taxon>
        <taxon>Metazoa</taxon>
        <taxon>Ecdysozoa</taxon>
        <taxon>Nematoda</taxon>
        <taxon>Chromadorea</taxon>
        <taxon>Rhabditida</taxon>
        <taxon>Spirurina</taxon>
        <taxon>Oxyuridomorpha</taxon>
        <taxon>Oxyuroidea</taxon>
        <taxon>Oxyuridae</taxon>
        <taxon>Enterobius</taxon>
    </lineage>
</organism>
<gene>
    <name evidence="7" type="ORF">EVEC_LOCUS3033</name>
</gene>
<dbReference type="STRING" id="51028.A0A0N4V094"/>
<keyword evidence="8" id="KW-1185">Reference proteome</keyword>
<dbReference type="GO" id="GO:0016020">
    <property type="term" value="C:membrane"/>
    <property type="evidence" value="ECO:0007669"/>
    <property type="project" value="UniProtKB-SubCell"/>
</dbReference>
<evidence type="ECO:0000313" key="9">
    <source>
        <dbReference type="WBParaSite" id="EVEC_0000332501-mRNA-1"/>
    </source>
</evidence>
<sequence length="581" mass="64141">MYCLVPLNAFLKLVGYMEKCSKSISCFRKYFPIFEWISCYKLKHVPNDVIAGITVGIYNVPQAMAYAVLARLPPVIGLYSSFFPPLLYAIFGTSSQISVGMFSVTALLVGSVNERLSVVNGTGASQSEIDDVLAVKVTTAMDLTIALVLGLMYFLRLHFIVAYMSNELVSGYTVGAACQVIGTQLPKIFGLKIPRHADTAVSLNSTNLPDLITSAACILTLHIGKWYINPRVTAKSGLTVPFELIVVSSVFDNTFSRFPVPSVPEVTLMPKLIFDSIITAIIIFAITISICKVVCENHSGVSARQELFALTTVELISSFFSCHPACGSLTRTVINCHCGAKSQCVLSAIIVVALQTMFLHVKQIRHLWKVSKVDLAIWLVGCFATVIWDVSQGLGIAVGFALITVVLRSQWYIKLKSLQISKWLVTKRFSYPAFFRPTTLRLQKVDSSFFGANFNSNGYRSEGFKSVTKFRSDEDKPGVESAMLYRFDAPLLFLNVDYFKKEVTRLTEFSRNSFGTAKKEQNLQGLGDAGNGKNDNVDLRYLILDASGFSDIDYQGVLCLEEVSKELQKKQVELLIANAKG</sequence>
<dbReference type="Pfam" id="PF01740">
    <property type="entry name" value="STAS"/>
    <property type="match status" value="1"/>
</dbReference>
<feature type="transmembrane region" description="Helical" evidence="5">
    <location>
        <begin position="340"/>
        <end position="361"/>
    </location>
</feature>
<evidence type="ECO:0000256" key="3">
    <source>
        <dbReference type="ARBA" id="ARBA00022989"/>
    </source>
</evidence>
<keyword evidence="3 5" id="KW-1133">Transmembrane helix</keyword>
<comment type="subcellular location">
    <subcellularLocation>
        <location evidence="1">Membrane</location>
        <topology evidence="1">Multi-pass membrane protein</topology>
    </subcellularLocation>
</comment>
<dbReference type="InterPro" id="IPR036513">
    <property type="entry name" value="STAS_dom_sf"/>
</dbReference>
<evidence type="ECO:0000259" key="6">
    <source>
        <dbReference type="PROSITE" id="PS50801"/>
    </source>
</evidence>
<dbReference type="GO" id="GO:0055085">
    <property type="term" value="P:transmembrane transport"/>
    <property type="evidence" value="ECO:0007669"/>
    <property type="project" value="InterPro"/>
</dbReference>
<dbReference type="OrthoDB" id="288203at2759"/>
<evidence type="ECO:0000256" key="1">
    <source>
        <dbReference type="ARBA" id="ARBA00004141"/>
    </source>
</evidence>
<keyword evidence="4 5" id="KW-0472">Membrane</keyword>
<keyword evidence="2 5" id="KW-0812">Transmembrane</keyword>
<dbReference type="InterPro" id="IPR011547">
    <property type="entry name" value="SLC26A/SulP_dom"/>
</dbReference>
<dbReference type="AlphaFoldDB" id="A0A0N4V094"/>
<dbReference type="WBParaSite" id="EVEC_0000332501-mRNA-1">
    <property type="protein sequence ID" value="EVEC_0000332501-mRNA-1"/>
    <property type="gene ID" value="EVEC_0000332501"/>
</dbReference>
<dbReference type="InterPro" id="IPR001902">
    <property type="entry name" value="SLC26A/SulP_fam"/>
</dbReference>
<dbReference type="Pfam" id="PF00916">
    <property type="entry name" value="Sulfate_transp"/>
    <property type="match status" value="1"/>
</dbReference>
<dbReference type="CDD" id="cd07042">
    <property type="entry name" value="STAS_SulP_like_sulfate_transporter"/>
    <property type="match status" value="1"/>
</dbReference>
<dbReference type="PANTHER" id="PTHR11814">
    <property type="entry name" value="SULFATE TRANSPORTER"/>
    <property type="match status" value="1"/>
</dbReference>
<feature type="transmembrane region" description="Helical" evidence="5">
    <location>
        <begin position="373"/>
        <end position="388"/>
    </location>
</feature>
<feature type="domain" description="STAS" evidence="6">
    <location>
        <begin position="480"/>
        <end position="581"/>
    </location>
</feature>
<evidence type="ECO:0000256" key="2">
    <source>
        <dbReference type="ARBA" id="ARBA00022692"/>
    </source>
</evidence>
<reference evidence="7 8" key="2">
    <citation type="submission" date="2018-10" db="EMBL/GenBank/DDBJ databases">
        <authorList>
            <consortium name="Pathogen Informatics"/>
        </authorList>
    </citation>
    <scope>NUCLEOTIDE SEQUENCE [LARGE SCALE GENOMIC DNA]</scope>
</reference>
<feature type="transmembrane region" description="Helical" evidence="5">
    <location>
        <begin position="86"/>
        <end position="109"/>
    </location>
</feature>
<protein>
    <submittedName>
        <fullName evidence="9">STAS domain-containing protein</fullName>
    </submittedName>
</protein>
<dbReference type="Gene3D" id="3.30.750.24">
    <property type="entry name" value="STAS domain"/>
    <property type="match status" value="1"/>
</dbReference>
<evidence type="ECO:0000313" key="8">
    <source>
        <dbReference type="Proteomes" id="UP000274131"/>
    </source>
</evidence>
<dbReference type="EMBL" id="UXUI01007493">
    <property type="protein sequence ID" value="VDD87890.1"/>
    <property type="molecule type" value="Genomic_DNA"/>
</dbReference>
<dbReference type="Proteomes" id="UP000274131">
    <property type="component" value="Unassembled WGS sequence"/>
</dbReference>
<proteinExistence type="predicted"/>
<dbReference type="InterPro" id="IPR002645">
    <property type="entry name" value="STAS_dom"/>
</dbReference>
<evidence type="ECO:0000256" key="4">
    <source>
        <dbReference type="ARBA" id="ARBA00023136"/>
    </source>
</evidence>
<reference evidence="9" key="1">
    <citation type="submission" date="2017-02" db="UniProtKB">
        <authorList>
            <consortium name="WormBaseParasite"/>
        </authorList>
    </citation>
    <scope>IDENTIFICATION</scope>
</reference>
<dbReference type="SUPFAM" id="SSF52091">
    <property type="entry name" value="SpoIIaa-like"/>
    <property type="match status" value="1"/>
</dbReference>
<accession>A0A0N4V094</accession>
<feature type="transmembrane region" description="Helical" evidence="5">
    <location>
        <begin position="272"/>
        <end position="295"/>
    </location>
</feature>
<evidence type="ECO:0000313" key="7">
    <source>
        <dbReference type="EMBL" id="VDD87890.1"/>
    </source>
</evidence>
<dbReference type="PROSITE" id="PS50801">
    <property type="entry name" value="STAS"/>
    <property type="match status" value="1"/>
</dbReference>